<feature type="compositionally biased region" description="Pro residues" evidence="2">
    <location>
        <begin position="397"/>
        <end position="408"/>
    </location>
</feature>
<feature type="compositionally biased region" description="Low complexity" evidence="2">
    <location>
        <begin position="364"/>
        <end position="396"/>
    </location>
</feature>
<feature type="region of interest" description="Disordered" evidence="2">
    <location>
        <begin position="261"/>
        <end position="345"/>
    </location>
</feature>
<protein>
    <recommendedName>
        <fullName evidence="3">UmuC domain-containing protein</fullName>
    </recommendedName>
</protein>
<name>A0A9X3ELY2_9BACT</name>
<keyword evidence="5" id="KW-1185">Reference proteome</keyword>
<dbReference type="Proteomes" id="UP001150924">
    <property type="component" value="Unassembled WGS sequence"/>
</dbReference>
<dbReference type="Pfam" id="PF00817">
    <property type="entry name" value="IMS"/>
    <property type="match status" value="1"/>
</dbReference>
<dbReference type="AlphaFoldDB" id="A0A9X3ELY2"/>
<dbReference type="InterPro" id="IPR001126">
    <property type="entry name" value="UmuC"/>
</dbReference>
<dbReference type="PANTHER" id="PTHR35369:SF2">
    <property type="entry name" value="BLR3025 PROTEIN"/>
    <property type="match status" value="1"/>
</dbReference>
<gene>
    <name evidence="4" type="ORF">OV079_12905</name>
</gene>
<dbReference type="InterPro" id="IPR043502">
    <property type="entry name" value="DNA/RNA_pol_sf"/>
</dbReference>
<dbReference type="InterPro" id="IPR050356">
    <property type="entry name" value="SulA_CellDiv_inhibitor"/>
</dbReference>
<feature type="compositionally biased region" description="Low complexity" evidence="2">
    <location>
        <begin position="289"/>
        <end position="345"/>
    </location>
</feature>
<evidence type="ECO:0000313" key="4">
    <source>
        <dbReference type="EMBL" id="MCY1006442.1"/>
    </source>
</evidence>
<keyword evidence="1" id="KW-0227">DNA damage</keyword>
<reference evidence="4" key="1">
    <citation type="submission" date="2022-11" db="EMBL/GenBank/DDBJ databases">
        <title>Minimal conservation of predation-associated metabolite biosynthetic gene clusters underscores biosynthetic potential of Myxococcota including descriptions for ten novel species: Archangium lansinium sp. nov., Myxococcus landrumus sp. nov., Nannocystis bai.</title>
        <authorList>
            <person name="Ahearne A."/>
            <person name="Stevens C."/>
            <person name="Phillips K."/>
        </authorList>
    </citation>
    <scope>NUCLEOTIDE SEQUENCE</scope>
    <source>
        <strain evidence="4">Na p29</strain>
    </source>
</reference>
<evidence type="ECO:0000313" key="5">
    <source>
        <dbReference type="Proteomes" id="UP001150924"/>
    </source>
</evidence>
<feature type="region of interest" description="Disordered" evidence="2">
    <location>
        <begin position="364"/>
        <end position="438"/>
    </location>
</feature>
<dbReference type="PANTHER" id="PTHR35369">
    <property type="entry name" value="BLR3025 PROTEIN-RELATED"/>
    <property type="match status" value="1"/>
</dbReference>
<sequence length="438" mass="44683">MARPSQPALFLGAPPASAGIARAPAHVPEDSSSPPAPSRLACAHLPAFPLQVLLRRRPELRGAPVAVLRREGPQAEVLWASQAARRRGVARGMRCAAARGLVPDLHAEPVPEDILDESADELLRTLLRRSPRVEPCLDPRGAFWLDPTGLERLQGDLPTWAGGLRRDLEALGYTAGVAVGFTRFHTLALARLGSLTAPLVLASPAEETARVGAVPLAALDLSPVLQDTLEKLGISTLGGFLALPAADVRTRLGSAAAALHARASGREHAPLRPAQPDDPPEVALEIDPPTTTASACCSRSRSRSPVSCVRSAAAATPSSSSASPSSSTTRTRSSPSSSRPPRCRPSPTICCSCSTSCACASTASPSPPRSSGSSSSASAPAPAPSSWPSCAAAVAISPPPPGPSPASAPPSASRPSPAPPSAPPTSPRPASPGSPCPK</sequence>
<evidence type="ECO:0000256" key="1">
    <source>
        <dbReference type="ARBA" id="ARBA00022763"/>
    </source>
</evidence>
<dbReference type="EMBL" id="JAPNKE010000002">
    <property type="protein sequence ID" value="MCY1006442.1"/>
    <property type="molecule type" value="Genomic_DNA"/>
</dbReference>
<evidence type="ECO:0000256" key="2">
    <source>
        <dbReference type="SAM" id="MobiDB-lite"/>
    </source>
</evidence>
<comment type="caution">
    <text evidence="4">The sequence shown here is derived from an EMBL/GenBank/DDBJ whole genome shotgun (WGS) entry which is preliminary data.</text>
</comment>
<accession>A0A9X3ELY2</accession>
<evidence type="ECO:0000259" key="3">
    <source>
        <dbReference type="PROSITE" id="PS50173"/>
    </source>
</evidence>
<dbReference type="PROSITE" id="PS50173">
    <property type="entry name" value="UMUC"/>
    <property type="match status" value="1"/>
</dbReference>
<dbReference type="Gene3D" id="3.40.1170.60">
    <property type="match status" value="1"/>
</dbReference>
<dbReference type="RefSeq" id="WP_267768632.1">
    <property type="nucleotide sequence ID" value="NZ_JAPNKE010000002.1"/>
</dbReference>
<proteinExistence type="predicted"/>
<feature type="domain" description="UmuC" evidence="3">
    <location>
        <begin position="40"/>
        <end position="135"/>
    </location>
</feature>
<dbReference type="SUPFAM" id="SSF56672">
    <property type="entry name" value="DNA/RNA polymerases"/>
    <property type="match status" value="1"/>
</dbReference>
<organism evidence="4 5">
    <name type="scientific">Nannocystis pusilla</name>
    <dbReference type="NCBI Taxonomy" id="889268"/>
    <lineage>
        <taxon>Bacteria</taxon>
        <taxon>Pseudomonadati</taxon>
        <taxon>Myxococcota</taxon>
        <taxon>Polyangia</taxon>
        <taxon>Nannocystales</taxon>
        <taxon>Nannocystaceae</taxon>
        <taxon>Nannocystis</taxon>
    </lineage>
</organism>
<dbReference type="GO" id="GO:0006281">
    <property type="term" value="P:DNA repair"/>
    <property type="evidence" value="ECO:0007669"/>
    <property type="project" value="InterPro"/>
</dbReference>
<feature type="compositionally biased region" description="Pro residues" evidence="2">
    <location>
        <begin position="416"/>
        <end position="438"/>
    </location>
</feature>